<keyword evidence="1" id="KW-0812">Transmembrane</keyword>
<evidence type="ECO:0000313" key="3">
    <source>
        <dbReference type="Proteomes" id="UP000076501"/>
    </source>
</evidence>
<keyword evidence="1" id="KW-0472">Membrane</keyword>
<reference evidence="2 3" key="1">
    <citation type="submission" date="2015-09" db="EMBL/GenBank/DDBJ databases">
        <title>Bacillus cereus food isolates.</title>
        <authorList>
            <person name="Boekhorst J."/>
        </authorList>
    </citation>
    <scope>NUCLEOTIDE SEQUENCE [LARGE SCALE GENOMIC DNA]</scope>
    <source>
        <strain evidence="2 3">B4082</strain>
    </source>
</reference>
<sequence>MACYFKNFLTTTTVFVVVFVFVMFFLSDLLLGRGLEGAYEGLVIGYFD</sequence>
<organism evidence="2 3">
    <name type="scientific">Bacillus cereus</name>
    <dbReference type="NCBI Taxonomy" id="1396"/>
    <lineage>
        <taxon>Bacteria</taxon>
        <taxon>Bacillati</taxon>
        <taxon>Bacillota</taxon>
        <taxon>Bacilli</taxon>
        <taxon>Bacillales</taxon>
        <taxon>Bacillaceae</taxon>
        <taxon>Bacillus</taxon>
        <taxon>Bacillus cereus group</taxon>
    </lineage>
</organism>
<proteinExistence type="predicted"/>
<name>A0A164GTP0_BACCE</name>
<evidence type="ECO:0000256" key="1">
    <source>
        <dbReference type="SAM" id="Phobius"/>
    </source>
</evidence>
<gene>
    <name evidence="2" type="ORF">B4082_1548</name>
</gene>
<evidence type="ECO:0000313" key="2">
    <source>
        <dbReference type="EMBL" id="KZD38802.1"/>
    </source>
</evidence>
<dbReference type="AlphaFoldDB" id="A0A164GTP0"/>
<feature type="transmembrane region" description="Helical" evidence="1">
    <location>
        <begin position="7"/>
        <end position="26"/>
    </location>
</feature>
<accession>A0A164GTP0</accession>
<protein>
    <submittedName>
        <fullName evidence="2">Uncharacterized protein</fullName>
    </submittedName>
</protein>
<dbReference type="EMBL" id="LJKA01000020">
    <property type="protein sequence ID" value="KZD38802.1"/>
    <property type="molecule type" value="Genomic_DNA"/>
</dbReference>
<comment type="caution">
    <text evidence="2">The sequence shown here is derived from an EMBL/GenBank/DDBJ whole genome shotgun (WGS) entry which is preliminary data.</text>
</comment>
<keyword evidence="1" id="KW-1133">Transmembrane helix</keyword>
<dbReference type="Proteomes" id="UP000076501">
    <property type="component" value="Unassembled WGS sequence"/>
</dbReference>